<keyword evidence="5" id="KW-0472">Membrane</keyword>
<keyword evidence="3" id="KW-0479">Metal-binding</keyword>
<keyword evidence="7" id="KW-1185">Reference proteome</keyword>
<evidence type="ECO:0000313" key="6">
    <source>
        <dbReference type="EMBL" id="KAH7024660.1"/>
    </source>
</evidence>
<evidence type="ECO:0000256" key="3">
    <source>
        <dbReference type="ARBA" id="ARBA00022723"/>
    </source>
</evidence>
<evidence type="ECO:0000256" key="1">
    <source>
        <dbReference type="ARBA" id="ARBA00004370"/>
    </source>
</evidence>
<keyword evidence="2" id="KW-0812">Transmembrane</keyword>
<proteinExistence type="predicted"/>
<reference evidence="6" key="1">
    <citation type="journal article" date="2021" name="Nat. Commun.">
        <title>Genetic determinants of endophytism in the Arabidopsis root mycobiome.</title>
        <authorList>
            <person name="Mesny F."/>
            <person name="Miyauchi S."/>
            <person name="Thiergart T."/>
            <person name="Pickel B."/>
            <person name="Atanasova L."/>
            <person name="Karlsson M."/>
            <person name="Huettel B."/>
            <person name="Barry K.W."/>
            <person name="Haridas S."/>
            <person name="Chen C."/>
            <person name="Bauer D."/>
            <person name="Andreopoulos W."/>
            <person name="Pangilinan J."/>
            <person name="LaButti K."/>
            <person name="Riley R."/>
            <person name="Lipzen A."/>
            <person name="Clum A."/>
            <person name="Drula E."/>
            <person name="Henrissat B."/>
            <person name="Kohler A."/>
            <person name="Grigoriev I.V."/>
            <person name="Martin F.M."/>
            <person name="Hacquard S."/>
        </authorList>
    </citation>
    <scope>NUCLEOTIDE SEQUENCE</scope>
    <source>
        <strain evidence="6">MPI-CAGE-CH-0230</strain>
    </source>
</reference>
<dbReference type="PANTHER" id="PTHR46594">
    <property type="entry name" value="P-TYPE CATION-TRANSPORTING ATPASE"/>
    <property type="match status" value="1"/>
</dbReference>
<dbReference type="InterPro" id="IPR018303">
    <property type="entry name" value="ATPase_P-typ_P_site"/>
</dbReference>
<dbReference type="PROSITE" id="PS00154">
    <property type="entry name" value="ATPASE_E1_E2"/>
    <property type="match status" value="1"/>
</dbReference>
<dbReference type="Proteomes" id="UP000756346">
    <property type="component" value="Unassembled WGS sequence"/>
</dbReference>
<dbReference type="PANTHER" id="PTHR46594:SF4">
    <property type="entry name" value="P-TYPE CATION-TRANSPORTING ATPASE"/>
    <property type="match status" value="1"/>
</dbReference>
<dbReference type="RefSeq" id="XP_046008208.1">
    <property type="nucleotide sequence ID" value="XM_046159322.1"/>
</dbReference>
<dbReference type="GO" id="GO:0046872">
    <property type="term" value="F:metal ion binding"/>
    <property type="evidence" value="ECO:0007669"/>
    <property type="project" value="UniProtKB-KW"/>
</dbReference>
<evidence type="ECO:0000256" key="2">
    <source>
        <dbReference type="ARBA" id="ARBA00022692"/>
    </source>
</evidence>
<dbReference type="OrthoDB" id="432719at2759"/>
<dbReference type="GO" id="GO:0016020">
    <property type="term" value="C:membrane"/>
    <property type="evidence" value="ECO:0007669"/>
    <property type="project" value="UniProtKB-SubCell"/>
</dbReference>
<dbReference type="Gene3D" id="3.40.50.1000">
    <property type="entry name" value="HAD superfamily/HAD-like"/>
    <property type="match status" value="1"/>
</dbReference>
<dbReference type="InterPro" id="IPR023214">
    <property type="entry name" value="HAD_sf"/>
</dbReference>
<comment type="caution">
    <text evidence="6">The sequence shown here is derived from an EMBL/GenBank/DDBJ whole genome shotgun (WGS) entry which is preliminary data.</text>
</comment>
<keyword evidence="4" id="KW-1133">Transmembrane helix</keyword>
<dbReference type="AlphaFoldDB" id="A0A9P8XYZ7"/>
<gene>
    <name evidence="6" type="ORF">B0I36DRAFT_366589</name>
</gene>
<dbReference type="GO" id="GO:0000166">
    <property type="term" value="F:nucleotide binding"/>
    <property type="evidence" value="ECO:0007669"/>
    <property type="project" value="InterPro"/>
</dbReference>
<dbReference type="GeneID" id="70188868"/>
<evidence type="ECO:0008006" key="8">
    <source>
        <dbReference type="Google" id="ProtNLM"/>
    </source>
</evidence>
<sequence>MVLVIAGGIAARGVVIIKSAVCTERARKVTDIVFDKTGTITEAELDVSFEQYFRVPKEKAISIPKELAAGYKHPVSIAELVWKQPLMAPELSPQENSILVIIDISFSG</sequence>
<comment type="subcellular location">
    <subcellularLocation>
        <location evidence="1">Membrane</location>
    </subcellularLocation>
</comment>
<dbReference type="Gene3D" id="3.40.1110.10">
    <property type="entry name" value="Calcium-transporting ATPase, cytoplasmic domain N"/>
    <property type="match status" value="1"/>
</dbReference>
<protein>
    <recommendedName>
        <fullName evidence="8">HAD-like domain-containing protein</fullName>
    </recommendedName>
</protein>
<organism evidence="6 7">
    <name type="scientific">Microdochium trichocladiopsis</name>
    <dbReference type="NCBI Taxonomy" id="1682393"/>
    <lineage>
        <taxon>Eukaryota</taxon>
        <taxon>Fungi</taxon>
        <taxon>Dikarya</taxon>
        <taxon>Ascomycota</taxon>
        <taxon>Pezizomycotina</taxon>
        <taxon>Sordariomycetes</taxon>
        <taxon>Xylariomycetidae</taxon>
        <taxon>Xylariales</taxon>
        <taxon>Microdochiaceae</taxon>
        <taxon>Microdochium</taxon>
    </lineage>
</organism>
<evidence type="ECO:0000313" key="7">
    <source>
        <dbReference type="Proteomes" id="UP000756346"/>
    </source>
</evidence>
<accession>A0A9P8XYZ7</accession>
<evidence type="ECO:0000256" key="5">
    <source>
        <dbReference type="ARBA" id="ARBA00023136"/>
    </source>
</evidence>
<dbReference type="EMBL" id="JAGTJQ010000009">
    <property type="protein sequence ID" value="KAH7024660.1"/>
    <property type="molecule type" value="Genomic_DNA"/>
</dbReference>
<name>A0A9P8XYZ7_9PEZI</name>
<evidence type="ECO:0000256" key="4">
    <source>
        <dbReference type="ARBA" id="ARBA00022989"/>
    </source>
</evidence>
<dbReference type="InterPro" id="IPR023299">
    <property type="entry name" value="ATPase_P-typ_cyto_dom_N"/>
</dbReference>